<accession>W2SLW3</accession>
<gene>
    <name evidence="1" type="ORF">NECAME_14650</name>
</gene>
<evidence type="ECO:0000313" key="2">
    <source>
        <dbReference type="Proteomes" id="UP000053676"/>
    </source>
</evidence>
<proteinExistence type="predicted"/>
<dbReference type="OrthoDB" id="5824787at2759"/>
<evidence type="ECO:0000313" key="1">
    <source>
        <dbReference type="EMBL" id="ETN70615.1"/>
    </source>
</evidence>
<protein>
    <submittedName>
        <fullName evidence="1">Uncharacterized protein</fullName>
    </submittedName>
</protein>
<dbReference type="KEGG" id="nai:NECAME_14650"/>
<reference evidence="2" key="1">
    <citation type="journal article" date="2014" name="Nat. Genet.">
        <title>Genome of the human hookworm Necator americanus.</title>
        <authorList>
            <person name="Tang Y.T."/>
            <person name="Gao X."/>
            <person name="Rosa B.A."/>
            <person name="Abubucker S."/>
            <person name="Hallsworth-Pepin K."/>
            <person name="Martin J."/>
            <person name="Tyagi R."/>
            <person name="Heizer E."/>
            <person name="Zhang X."/>
            <person name="Bhonagiri-Palsikar V."/>
            <person name="Minx P."/>
            <person name="Warren W.C."/>
            <person name="Wang Q."/>
            <person name="Zhan B."/>
            <person name="Hotez P.J."/>
            <person name="Sternberg P.W."/>
            <person name="Dougall A."/>
            <person name="Gaze S.T."/>
            <person name="Mulvenna J."/>
            <person name="Sotillo J."/>
            <person name="Ranganathan S."/>
            <person name="Rabelo E.M."/>
            <person name="Wilson R.K."/>
            <person name="Felgner P.L."/>
            <person name="Bethony J."/>
            <person name="Hawdon J.M."/>
            <person name="Gasser R.B."/>
            <person name="Loukas A."/>
            <person name="Mitreva M."/>
        </authorList>
    </citation>
    <scope>NUCLEOTIDE SEQUENCE [LARGE SCALE GENOMIC DNA]</scope>
</reference>
<name>W2SLW3_NECAM</name>
<dbReference type="Proteomes" id="UP000053676">
    <property type="component" value="Unassembled WGS sequence"/>
</dbReference>
<keyword evidence="2" id="KW-1185">Reference proteome</keyword>
<dbReference type="EMBL" id="KI668922">
    <property type="protein sequence ID" value="ETN70615.1"/>
    <property type="molecule type" value="Genomic_DNA"/>
</dbReference>
<sequence length="147" mass="16864">MGEKSTKGRKCREKLGETFAPARKFAEDDWDCGADIMWFTKFFAKMVAADSTSIVFKTSARNLLLFDLFSVWTSGRLRMRRCGPTPVLATFVAYAPTLSYEEEVEAFYMDLEKFHREDHAFYRGIIGDFNAKVGTRRTPEERHIGAP</sequence>
<organism evidence="1 2">
    <name type="scientific">Necator americanus</name>
    <name type="common">Human hookworm</name>
    <dbReference type="NCBI Taxonomy" id="51031"/>
    <lineage>
        <taxon>Eukaryota</taxon>
        <taxon>Metazoa</taxon>
        <taxon>Ecdysozoa</taxon>
        <taxon>Nematoda</taxon>
        <taxon>Chromadorea</taxon>
        <taxon>Rhabditida</taxon>
        <taxon>Rhabditina</taxon>
        <taxon>Rhabditomorpha</taxon>
        <taxon>Strongyloidea</taxon>
        <taxon>Ancylostomatidae</taxon>
        <taxon>Bunostominae</taxon>
        <taxon>Necator</taxon>
    </lineage>
</organism>
<dbReference type="AlphaFoldDB" id="W2SLW3"/>